<dbReference type="Proteomes" id="UP001454036">
    <property type="component" value="Unassembled WGS sequence"/>
</dbReference>
<evidence type="ECO:0000259" key="1">
    <source>
        <dbReference type="Pfam" id="PF13456"/>
    </source>
</evidence>
<name>A0AAV3Q5I4_LITER</name>
<dbReference type="EMBL" id="BAABME010003213">
    <property type="protein sequence ID" value="GAA0157910.1"/>
    <property type="molecule type" value="Genomic_DNA"/>
</dbReference>
<dbReference type="InterPro" id="IPR036397">
    <property type="entry name" value="RNaseH_sf"/>
</dbReference>
<reference evidence="2 3" key="1">
    <citation type="submission" date="2024-01" db="EMBL/GenBank/DDBJ databases">
        <title>The complete chloroplast genome sequence of Lithospermum erythrorhizon: insights into the phylogenetic relationship among Boraginaceae species and the maternal lineages of purple gromwells.</title>
        <authorList>
            <person name="Okada T."/>
            <person name="Watanabe K."/>
        </authorList>
    </citation>
    <scope>NUCLEOTIDE SEQUENCE [LARGE SCALE GENOMIC DNA]</scope>
</reference>
<feature type="domain" description="RNase H type-1" evidence="1">
    <location>
        <begin position="84"/>
        <end position="171"/>
    </location>
</feature>
<dbReference type="Pfam" id="PF13456">
    <property type="entry name" value="RVT_3"/>
    <property type="match status" value="1"/>
</dbReference>
<protein>
    <recommendedName>
        <fullName evidence="1">RNase H type-1 domain-containing protein</fullName>
    </recommendedName>
</protein>
<dbReference type="Gene3D" id="3.30.420.10">
    <property type="entry name" value="Ribonuclease H-like superfamily/Ribonuclease H"/>
    <property type="match status" value="1"/>
</dbReference>
<evidence type="ECO:0000313" key="3">
    <source>
        <dbReference type="Proteomes" id="UP001454036"/>
    </source>
</evidence>
<gene>
    <name evidence="2" type="ORF">LIER_15067</name>
</gene>
<dbReference type="PANTHER" id="PTHR48475">
    <property type="entry name" value="RIBONUCLEASE H"/>
    <property type="match status" value="1"/>
</dbReference>
<keyword evidence="3" id="KW-1185">Reference proteome</keyword>
<dbReference type="PANTHER" id="PTHR48475:SF1">
    <property type="entry name" value="RNASE H TYPE-1 DOMAIN-CONTAINING PROTEIN"/>
    <property type="match status" value="1"/>
</dbReference>
<comment type="caution">
    <text evidence="2">The sequence shown here is derived from an EMBL/GenBank/DDBJ whole genome shotgun (WGS) entry which is preliminary data.</text>
</comment>
<dbReference type="GO" id="GO:0004523">
    <property type="term" value="F:RNA-DNA hybrid ribonuclease activity"/>
    <property type="evidence" value="ECO:0007669"/>
    <property type="project" value="InterPro"/>
</dbReference>
<dbReference type="CDD" id="cd09279">
    <property type="entry name" value="RNase_HI_like"/>
    <property type="match status" value="1"/>
</dbReference>
<accession>A0AAV3Q5I4</accession>
<dbReference type="AlphaFoldDB" id="A0AAV3Q5I4"/>
<dbReference type="GO" id="GO:0003676">
    <property type="term" value="F:nucleic acid binding"/>
    <property type="evidence" value="ECO:0007669"/>
    <property type="project" value="InterPro"/>
</dbReference>
<organism evidence="2 3">
    <name type="scientific">Lithospermum erythrorhizon</name>
    <name type="common">Purple gromwell</name>
    <name type="synonym">Lithospermum officinale var. erythrorhizon</name>
    <dbReference type="NCBI Taxonomy" id="34254"/>
    <lineage>
        <taxon>Eukaryota</taxon>
        <taxon>Viridiplantae</taxon>
        <taxon>Streptophyta</taxon>
        <taxon>Embryophyta</taxon>
        <taxon>Tracheophyta</taxon>
        <taxon>Spermatophyta</taxon>
        <taxon>Magnoliopsida</taxon>
        <taxon>eudicotyledons</taxon>
        <taxon>Gunneridae</taxon>
        <taxon>Pentapetalae</taxon>
        <taxon>asterids</taxon>
        <taxon>lamiids</taxon>
        <taxon>Boraginales</taxon>
        <taxon>Boraginaceae</taxon>
        <taxon>Boraginoideae</taxon>
        <taxon>Lithospermeae</taxon>
        <taxon>Lithospermum</taxon>
    </lineage>
</organism>
<dbReference type="SUPFAM" id="SSF53098">
    <property type="entry name" value="Ribonuclease H-like"/>
    <property type="match status" value="1"/>
</dbReference>
<proteinExistence type="predicted"/>
<dbReference type="InterPro" id="IPR012337">
    <property type="entry name" value="RNaseH-like_sf"/>
</dbReference>
<evidence type="ECO:0000313" key="2">
    <source>
        <dbReference type="EMBL" id="GAA0157910.1"/>
    </source>
</evidence>
<dbReference type="InterPro" id="IPR002156">
    <property type="entry name" value="RNaseH_domain"/>
</dbReference>
<sequence length="200" mass="23387">MTDQPIKRVMSNPTQSGRLTTWAIELSEFEINYAPTQRLRHMSWPISLWRIVLDRPTKLRTRKKYPMKSQNGHYGEQFEYALHFSFKITNNKVEYEAMVTGLQMAKALDITRLRVQGDSKLVIEQVRGDCGVKSDTLRKYHAKATLLVQRFEYVVFEYIPRTQNEHADHLSLLATTYFDEMPSHVKVEVKDAPSYEEGRS</sequence>